<dbReference type="GO" id="GO:0005886">
    <property type="term" value="C:plasma membrane"/>
    <property type="evidence" value="ECO:0007669"/>
    <property type="project" value="TreeGrafter"/>
</dbReference>
<keyword evidence="1" id="KW-0472">Membrane</keyword>
<dbReference type="EMBL" id="NHOC01000001">
    <property type="protein sequence ID" value="OUM21886.1"/>
    <property type="molecule type" value="Genomic_DNA"/>
</dbReference>
<organism evidence="2 3">
    <name type="scientific">Butyricicoccus porcorum</name>
    <dbReference type="NCBI Taxonomy" id="1945634"/>
    <lineage>
        <taxon>Bacteria</taxon>
        <taxon>Bacillati</taxon>
        <taxon>Bacillota</taxon>
        <taxon>Clostridia</taxon>
        <taxon>Eubacteriales</taxon>
        <taxon>Butyricicoccaceae</taxon>
        <taxon>Butyricicoccus</taxon>
    </lineage>
</organism>
<dbReference type="InterPro" id="IPR052712">
    <property type="entry name" value="Acid_resist_chaperone_HdeD"/>
</dbReference>
<evidence type="ECO:0000313" key="2">
    <source>
        <dbReference type="EMBL" id="OUM21886.1"/>
    </source>
</evidence>
<evidence type="ECO:0000313" key="3">
    <source>
        <dbReference type="Proteomes" id="UP000194903"/>
    </source>
</evidence>
<dbReference type="PANTHER" id="PTHR34989:SF1">
    <property type="entry name" value="PROTEIN HDED"/>
    <property type="match status" value="1"/>
</dbReference>
<protein>
    <recommendedName>
        <fullName evidence="4">Acid-resistance membrane protein</fullName>
    </recommendedName>
</protein>
<dbReference type="OrthoDB" id="1828931at2"/>
<dbReference type="AlphaFoldDB" id="A0A252F805"/>
<accession>A0A252F805</accession>
<sequence>MMIVHQIRRNCKQPRTTVRVYSFFHSGGRGTWQHSWSLTQRVGCRTIKVNHAAHLPHLRRDFIMFETFRSIRSSMILTAVGCLALGIALLLFPDMFLKIACYVIGALLIAWGVLGVLGCLRDHVARVGTILISVIAAGTGIFVISQPKTISSILPIVVGLILLIDGIVNVRHGIGLRRFGDPSGTSVLVLGIITVVFGAVILMNPYSTAELTFRLIGIALVYSGLSDLIIIFRMNRANKTYENQKIIDVEARPVDDDEEEEP</sequence>
<keyword evidence="3" id="KW-1185">Reference proteome</keyword>
<evidence type="ECO:0008006" key="4">
    <source>
        <dbReference type="Google" id="ProtNLM"/>
    </source>
</evidence>
<feature type="transmembrane region" description="Helical" evidence="1">
    <location>
        <begin position="74"/>
        <end position="93"/>
    </location>
</feature>
<gene>
    <name evidence="2" type="ORF">CBW42_01320</name>
</gene>
<feature type="transmembrane region" description="Helical" evidence="1">
    <location>
        <begin position="150"/>
        <end position="168"/>
    </location>
</feature>
<comment type="caution">
    <text evidence="2">The sequence shown here is derived from an EMBL/GenBank/DDBJ whole genome shotgun (WGS) entry which is preliminary data.</text>
</comment>
<evidence type="ECO:0000256" key="1">
    <source>
        <dbReference type="SAM" id="Phobius"/>
    </source>
</evidence>
<feature type="transmembrane region" description="Helical" evidence="1">
    <location>
        <begin position="188"/>
        <end position="206"/>
    </location>
</feature>
<keyword evidence="1" id="KW-0812">Transmembrane</keyword>
<reference evidence="2 3" key="1">
    <citation type="submission" date="2017-05" db="EMBL/GenBank/DDBJ databases">
        <title>Butyricicoccus porcorum sp. nov. a butyrate-producing bacterium from the swine intestinal tract.</title>
        <authorList>
            <person name="Trachsel J."/>
            <person name="Humphrey S."/>
            <person name="Allen H.K."/>
        </authorList>
    </citation>
    <scope>NUCLEOTIDE SEQUENCE [LARGE SCALE GENOMIC DNA]</scope>
    <source>
        <strain evidence="2">BB10</strain>
    </source>
</reference>
<dbReference type="PANTHER" id="PTHR34989">
    <property type="entry name" value="PROTEIN HDED"/>
    <property type="match status" value="1"/>
</dbReference>
<feature type="transmembrane region" description="Helical" evidence="1">
    <location>
        <begin position="99"/>
        <end position="120"/>
    </location>
</feature>
<feature type="transmembrane region" description="Helical" evidence="1">
    <location>
        <begin position="212"/>
        <end position="232"/>
    </location>
</feature>
<proteinExistence type="predicted"/>
<keyword evidence="1" id="KW-1133">Transmembrane helix</keyword>
<name>A0A252F805_9FIRM</name>
<feature type="transmembrane region" description="Helical" evidence="1">
    <location>
        <begin position="127"/>
        <end position="144"/>
    </location>
</feature>
<dbReference type="InterPro" id="IPR005325">
    <property type="entry name" value="DUF308_memb"/>
</dbReference>
<dbReference type="Proteomes" id="UP000194903">
    <property type="component" value="Unassembled WGS sequence"/>
</dbReference>
<dbReference type="Pfam" id="PF03729">
    <property type="entry name" value="DUF308"/>
    <property type="match status" value="2"/>
</dbReference>